<dbReference type="KEGG" id="epl:P4G45_06595"/>
<proteinExistence type="predicted"/>
<dbReference type="RefSeq" id="WP_348268877.1">
    <property type="nucleotide sequence ID" value="NZ_CP121194.1"/>
</dbReference>
<dbReference type="InterPro" id="IPR007197">
    <property type="entry name" value="rSAM"/>
</dbReference>
<accession>A0AAU7DCI3</accession>
<dbReference type="InterPro" id="IPR058240">
    <property type="entry name" value="rSAM_sf"/>
</dbReference>
<dbReference type="EMBL" id="CP121195">
    <property type="protein sequence ID" value="XBH14867.1"/>
    <property type="molecule type" value="Genomic_DNA"/>
</dbReference>
<organism evidence="3">
    <name type="scientific">Edaphobacter paludis</name>
    <dbReference type="NCBI Taxonomy" id="3035702"/>
    <lineage>
        <taxon>Bacteria</taxon>
        <taxon>Pseudomonadati</taxon>
        <taxon>Acidobacteriota</taxon>
        <taxon>Terriglobia</taxon>
        <taxon>Terriglobales</taxon>
        <taxon>Acidobacteriaceae</taxon>
        <taxon>Edaphobacter</taxon>
    </lineage>
</organism>
<sequence length="320" mass="36287">MIPPYPARGVERDQWILAQRPARATLDPRVPYAFLVEEECSAAREVVSVATVFLTNRECPWRCVMCDLWRNTLPDAVPAGSVPQQIDYALEQLPPARQIKLYNSGSFFDRNAIPVEDYPAIATRTKSFERTIVESHPSLLKQECLQFRDLLSNQLEVAMGLETAHPEILDKLNKRMTLSQFSEAAAYLRFNKIDLRVFILVQPPFMKVQEALYWAQRSLDFAFDCGATAATLIPTRANNGAMEALMQLGEFSPPRLDTVEAAARYGLTLNRGRVFVDLWDLGIAAPVCPCYFPRINRLREMNLRQHVLDPINCIHCEGLS</sequence>
<name>A0AAU7DCI3_9BACT</name>
<reference evidence="3" key="1">
    <citation type="submission" date="2023-03" db="EMBL/GenBank/DDBJ databases">
        <title>Edaphobacter sp.</title>
        <authorList>
            <person name="Huber K.J."/>
            <person name="Papendorf J."/>
            <person name="Pilke C."/>
            <person name="Bunk B."/>
            <person name="Sproeer C."/>
            <person name="Pester M."/>
        </authorList>
    </citation>
    <scope>NUCLEOTIDE SEQUENCE</scope>
    <source>
        <strain evidence="2">DSM 109919</strain>
        <strain evidence="3">DSM 109920</strain>
    </source>
</reference>
<dbReference type="SMART" id="SM00729">
    <property type="entry name" value="Elp3"/>
    <property type="match status" value="1"/>
</dbReference>
<feature type="domain" description="Elp3/MiaA/NifB-like radical SAM core" evidence="1">
    <location>
        <begin position="49"/>
        <end position="265"/>
    </location>
</feature>
<dbReference type="EMBL" id="CP121194">
    <property type="protein sequence ID" value="XBH11385.1"/>
    <property type="molecule type" value="Genomic_DNA"/>
</dbReference>
<evidence type="ECO:0000259" key="1">
    <source>
        <dbReference type="SMART" id="SM00729"/>
    </source>
</evidence>
<accession>A0AAU7D205</accession>
<dbReference type="AlphaFoldDB" id="A0AAU7DCI3"/>
<dbReference type="GO" id="GO:0051536">
    <property type="term" value="F:iron-sulfur cluster binding"/>
    <property type="evidence" value="ECO:0007669"/>
    <property type="project" value="InterPro"/>
</dbReference>
<gene>
    <name evidence="2" type="ORF">P4G45_06595</name>
    <name evidence="3" type="ORF">P8936_06830</name>
</gene>
<dbReference type="SUPFAM" id="SSF102114">
    <property type="entry name" value="Radical SAM enzymes"/>
    <property type="match status" value="1"/>
</dbReference>
<evidence type="ECO:0000313" key="3">
    <source>
        <dbReference type="EMBL" id="XBH14867.1"/>
    </source>
</evidence>
<dbReference type="SFLD" id="SFLDS00029">
    <property type="entry name" value="Radical_SAM"/>
    <property type="match status" value="1"/>
</dbReference>
<protein>
    <recommendedName>
        <fullName evidence="1">Elp3/MiaA/NifB-like radical SAM core domain-containing protein</fullName>
    </recommendedName>
</protein>
<evidence type="ECO:0000313" key="2">
    <source>
        <dbReference type="EMBL" id="XBH11385.1"/>
    </source>
</evidence>
<dbReference type="InterPro" id="IPR006638">
    <property type="entry name" value="Elp3/MiaA/NifB-like_rSAM"/>
</dbReference>
<dbReference type="GO" id="GO:0003824">
    <property type="term" value="F:catalytic activity"/>
    <property type="evidence" value="ECO:0007669"/>
    <property type="project" value="InterPro"/>
</dbReference>